<keyword evidence="3" id="KW-1185">Reference proteome</keyword>
<feature type="region of interest" description="Disordered" evidence="1">
    <location>
        <begin position="106"/>
        <end position="132"/>
    </location>
</feature>
<dbReference type="STRING" id="1235794.C811_01541"/>
<organism evidence="2 3">
    <name type="scientific">Adlercreutzia caecimuris B7</name>
    <dbReference type="NCBI Taxonomy" id="1235794"/>
    <lineage>
        <taxon>Bacteria</taxon>
        <taxon>Bacillati</taxon>
        <taxon>Actinomycetota</taxon>
        <taxon>Coriobacteriia</taxon>
        <taxon>Eggerthellales</taxon>
        <taxon>Eggerthellaceae</taxon>
        <taxon>Adlercreutzia</taxon>
    </lineage>
</organism>
<feature type="compositionally biased region" description="Basic residues" evidence="1">
    <location>
        <begin position="114"/>
        <end position="132"/>
    </location>
</feature>
<evidence type="ECO:0000313" key="2">
    <source>
        <dbReference type="EMBL" id="EOS51123.1"/>
    </source>
</evidence>
<accession>R9KXT8</accession>
<evidence type="ECO:0000313" key="3">
    <source>
        <dbReference type="Proteomes" id="UP000014204"/>
    </source>
</evidence>
<dbReference type="GeneID" id="82191021"/>
<evidence type="ECO:0000256" key="1">
    <source>
        <dbReference type="SAM" id="MobiDB-lite"/>
    </source>
</evidence>
<dbReference type="HOGENOM" id="CLU_1913775_0_0_11"/>
<dbReference type="RefSeq" id="WP_016309741.1">
    <property type="nucleotide sequence ID" value="NZ_KE159646.1"/>
</dbReference>
<reference evidence="2 3" key="1">
    <citation type="submission" date="2013-04" db="EMBL/GenBank/DDBJ databases">
        <title>The Genome Sequence of Enterorhabdus caecimuris B7.</title>
        <authorList>
            <consortium name="The Broad Institute Genomics Platform"/>
            <consortium name="The Broad Institute Genome Sequencing Center for Infectious Disease"/>
            <person name="Earl A."/>
            <person name="Xavier R."/>
            <person name="Elson C."/>
            <person name="Duck W."/>
            <person name="Walker B."/>
            <person name="Young S."/>
            <person name="Zeng Q."/>
            <person name="Gargeya S."/>
            <person name="Fitzgerald M."/>
            <person name="Haas B."/>
            <person name="Abouelleil A."/>
            <person name="Allen A.W."/>
            <person name="Alvarado L."/>
            <person name="Arachchi H.M."/>
            <person name="Berlin A.M."/>
            <person name="Chapman S.B."/>
            <person name="Gainer-Dewar J."/>
            <person name="Goldberg J."/>
            <person name="Griggs A."/>
            <person name="Gujja S."/>
            <person name="Hansen M."/>
            <person name="Howarth C."/>
            <person name="Imamovic A."/>
            <person name="Ireland A."/>
            <person name="Larimer J."/>
            <person name="McCowan C."/>
            <person name="Murphy C."/>
            <person name="Pearson M."/>
            <person name="Poon T.W."/>
            <person name="Priest M."/>
            <person name="Roberts A."/>
            <person name="Saif S."/>
            <person name="Shea T."/>
            <person name="Sisk P."/>
            <person name="Sykes S."/>
            <person name="Wortman J."/>
            <person name="Nusbaum C."/>
            <person name="Birren B."/>
        </authorList>
    </citation>
    <scope>NUCLEOTIDE SEQUENCE [LARGE SCALE GENOMIC DNA]</scope>
    <source>
        <strain evidence="2 3">B7</strain>
    </source>
</reference>
<dbReference type="AlphaFoldDB" id="R9KXT8"/>
<gene>
    <name evidence="2" type="ORF">C811_01541</name>
</gene>
<sequence>MAVSIGSKLALKRGQRSSFIENLQVVTVKHAPFKAGGITCVTFEEVPGVFNLAQFREVGQKRPETVPNGECAEGAVSPDFDGVLDAMGGLADVIAEEAERMAGGIVDAYERTQRKQPKGRQRVAPRGKRRRK</sequence>
<name>R9KXT8_9ACTN</name>
<dbReference type="Proteomes" id="UP000014204">
    <property type="component" value="Unassembled WGS sequence"/>
</dbReference>
<comment type="caution">
    <text evidence="2">The sequence shown here is derived from an EMBL/GenBank/DDBJ whole genome shotgun (WGS) entry which is preliminary data.</text>
</comment>
<dbReference type="EMBL" id="ASSY01000008">
    <property type="protein sequence ID" value="EOS51123.1"/>
    <property type="molecule type" value="Genomic_DNA"/>
</dbReference>
<protein>
    <submittedName>
        <fullName evidence="2">Uncharacterized protein</fullName>
    </submittedName>
</protein>
<proteinExistence type="predicted"/>